<protein>
    <submittedName>
        <fullName evidence="1">Uncharacterized protein</fullName>
    </submittedName>
</protein>
<evidence type="ECO:0000313" key="1">
    <source>
        <dbReference type="EMBL" id="KAF2577983.1"/>
    </source>
</evidence>
<proteinExistence type="predicted"/>
<name>A0A8S9J8V9_BRACR</name>
<sequence>MRELLFRDVCSLLPFGDQPIDDYTGCRTLFSVERRRAEAGNHTPHWEPMLWMDGIQSQCSAQSLPSSIPCV</sequence>
<organism evidence="1 2">
    <name type="scientific">Brassica cretica</name>
    <name type="common">Mustard</name>
    <dbReference type="NCBI Taxonomy" id="69181"/>
    <lineage>
        <taxon>Eukaryota</taxon>
        <taxon>Viridiplantae</taxon>
        <taxon>Streptophyta</taxon>
        <taxon>Embryophyta</taxon>
        <taxon>Tracheophyta</taxon>
        <taxon>Spermatophyta</taxon>
        <taxon>Magnoliopsida</taxon>
        <taxon>eudicotyledons</taxon>
        <taxon>Gunneridae</taxon>
        <taxon>Pentapetalae</taxon>
        <taxon>rosids</taxon>
        <taxon>malvids</taxon>
        <taxon>Brassicales</taxon>
        <taxon>Brassicaceae</taxon>
        <taxon>Brassiceae</taxon>
        <taxon>Brassica</taxon>
    </lineage>
</organism>
<reference evidence="1" key="1">
    <citation type="submission" date="2019-12" db="EMBL/GenBank/DDBJ databases">
        <title>Genome sequencing and annotation of Brassica cretica.</title>
        <authorList>
            <person name="Studholme D.J."/>
            <person name="Sarris P.F."/>
        </authorList>
    </citation>
    <scope>NUCLEOTIDE SEQUENCE</scope>
    <source>
        <strain evidence="1">PFS-001/15</strain>
        <tissue evidence="1">Leaf</tissue>
    </source>
</reference>
<comment type="caution">
    <text evidence="1">The sequence shown here is derived from an EMBL/GenBank/DDBJ whole genome shotgun (WGS) entry which is preliminary data.</text>
</comment>
<dbReference type="Proteomes" id="UP000712281">
    <property type="component" value="Unassembled WGS sequence"/>
</dbReference>
<dbReference type="EMBL" id="QGKW02001660">
    <property type="protein sequence ID" value="KAF2577983.1"/>
    <property type="molecule type" value="Genomic_DNA"/>
</dbReference>
<accession>A0A8S9J8V9</accession>
<evidence type="ECO:0000313" key="2">
    <source>
        <dbReference type="Proteomes" id="UP000712281"/>
    </source>
</evidence>
<dbReference type="AlphaFoldDB" id="A0A8S9J8V9"/>
<gene>
    <name evidence="1" type="ORF">F2Q68_00004904</name>
</gene>